<organism evidence="1 2">
    <name type="scientific">Dreissena polymorpha</name>
    <name type="common">Zebra mussel</name>
    <name type="synonym">Mytilus polymorpha</name>
    <dbReference type="NCBI Taxonomy" id="45954"/>
    <lineage>
        <taxon>Eukaryota</taxon>
        <taxon>Metazoa</taxon>
        <taxon>Spiralia</taxon>
        <taxon>Lophotrochozoa</taxon>
        <taxon>Mollusca</taxon>
        <taxon>Bivalvia</taxon>
        <taxon>Autobranchia</taxon>
        <taxon>Heteroconchia</taxon>
        <taxon>Euheterodonta</taxon>
        <taxon>Imparidentia</taxon>
        <taxon>Neoheterodontei</taxon>
        <taxon>Myida</taxon>
        <taxon>Dreissenoidea</taxon>
        <taxon>Dreissenidae</taxon>
        <taxon>Dreissena</taxon>
    </lineage>
</organism>
<keyword evidence="2" id="KW-1185">Reference proteome</keyword>
<gene>
    <name evidence="1" type="ORF">DPMN_113024</name>
</gene>
<sequence length="98" mass="11167">MVVFALVLLVLFTMIFDLSVLTSIRKLLLFHSVCRLCILLTGDATHKVNFISESQVRDRSDTCEYGDEVVLEECLLNYLLKEKVKQEVGEQASLTYAH</sequence>
<dbReference type="Proteomes" id="UP000828390">
    <property type="component" value="Unassembled WGS sequence"/>
</dbReference>
<dbReference type="EMBL" id="JAIWYP010000004">
    <property type="protein sequence ID" value="KAH3839592.1"/>
    <property type="molecule type" value="Genomic_DNA"/>
</dbReference>
<dbReference type="AlphaFoldDB" id="A0A9D4KHZ6"/>
<reference evidence="1" key="2">
    <citation type="submission" date="2020-11" db="EMBL/GenBank/DDBJ databases">
        <authorList>
            <person name="McCartney M.A."/>
            <person name="Auch B."/>
            <person name="Kono T."/>
            <person name="Mallez S."/>
            <person name="Becker A."/>
            <person name="Gohl D.M."/>
            <person name="Silverstein K.A.T."/>
            <person name="Koren S."/>
            <person name="Bechman K.B."/>
            <person name="Herman A."/>
            <person name="Abrahante J.E."/>
            <person name="Garbe J."/>
        </authorList>
    </citation>
    <scope>NUCLEOTIDE SEQUENCE</scope>
    <source>
        <strain evidence="1">Duluth1</strain>
        <tissue evidence="1">Whole animal</tissue>
    </source>
</reference>
<proteinExistence type="predicted"/>
<accession>A0A9D4KHZ6</accession>
<protein>
    <submittedName>
        <fullName evidence="1">Uncharacterized protein</fullName>
    </submittedName>
</protein>
<evidence type="ECO:0000313" key="1">
    <source>
        <dbReference type="EMBL" id="KAH3839592.1"/>
    </source>
</evidence>
<name>A0A9D4KHZ6_DREPO</name>
<reference evidence="1" key="1">
    <citation type="journal article" date="2019" name="bioRxiv">
        <title>The Genome of the Zebra Mussel, Dreissena polymorpha: A Resource for Invasive Species Research.</title>
        <authorList>
            <person name="McCartney M.A."/>
            <person name="Auch B."/>
            <person name="Kono T."/>
            <person name="Mallez S."/>
            <person name="Zhang Y."/>
            <person name="Obille A."/>
            <person name="Becker A."/>
            <person name="Abrahante J.E."/>
            <person name="Garbe J."/>
            <person name="Badalamenti J.P."/>
            <person name="Herman A."/>
            <person name="Mangelson H."/>
            <person name="Liachko I."/>
            <person name="Sullivan S."/>
            <person name="Sone E.D."/>
            <person name="Koren S."/>
            <person name="Silverstein K.A.T."/>
            <person name="Beckman K.B."/>
            <person name="Gohl D.M."/>
        </authorList>
    </citation>
    <scope>NUCLEOTIDE SEQUENCE</scope>
    <source>
        <strain evidence="1">Duluth1</strain>
        <tissue evidence="1">Whole animal</tissue>
    </source>
</reference>
<evidence type="ECO:0000313" key="2">
    <source>
        <dbReference type="Proteomes" id="UP000828390"/>
    </source>
</evidence>
<comment type="caution">
    <text evidence="1">The sequence shown here is derived from an EMBL/GenBank/DDBJ whole genome shotgun (WGS) entry which is preliminary data.</text>
</comment>